<evidence type="ECO:0000256" key="1">
    <source>
        <dbReference type="SAM" id="MobiDB-lite"/>
    </source>
</evidence>
<keyword evidence="3" id="KW-1185">Reference proteome</keyword>
<organism evidence="2 3">
    <name type="scientific">Rhizobium wenxiniae</name>
    <dbReference type="NCBI Taxonomy" id="1737357"/>
    <lineage>
        <taxon>Bacteria</taxon>
        <taxon>Pseudomonadati</taxon>
        <taxon>Pseudomonadota</taxon>
        <taxon>Alphaproteobacteria</taxon>
        <taxon>Hyphomicrobiales</taxon>
        <taxon>Rhizobiaceae</taxon>
        <taxon>Rhizobium/Agrobacterium group</taxon>
        <taxon>Rhizobium</taxon>
    </lineage>
</organism>
<accession>A0A7W9Y7A2</accession>
<dbReference type="Proteomes" id="UP000547879">
    <property type="component" value="Unassembled WGS sequence"/>
</dbReference>
<dbReference type="AlphaFoldDB" id="A0A7W9Y7A2"/>
<sequence>MTTIDKVLYPGQRTPESLDTDEALPTFSVSRMPQPLQLGGPIAIDGEHCRRRPITVFLPIRRRR</sequence>
<comment type="caution">
    <text evidence="2">The sequence shown here is derived from an EMBL/GenBank/DDBJ whole genome shotgun (WGS) entry which is preliminary data.</text>
</comment>
<protein>
    <submittedName>
        <fullName evidence="2">Uncharacterized protein</fullName>
    </submittedName>
</protein>
<dbReference type="EMBL" id="JACHEG010000003">
    <property type="protein sequence ID" value="MBB6163321.1"/>
    <property type="molecule type" value="Genomic_DNA"/>
</dbReference>
<dbReference type="RefSeq" id="WP_183993166.1">
    <property type="nucleotide sequence ID" value="NZ_JACHEG010000003.1"/>
</dbReference>
<proteinExistence type="predicted"/>
<reference evidence="2 3" key="1">
    <citation type="submission" date="2020-08" db="EMBL/GenBank/DDBJ databases">
        <title>Genomic Encyclopedia of Type Strains, Phase IV (KMG-IV): sequencing the most valuable type-strain genomes for metagenomic binning, comparative biology and taxonomic classification.</title>
        <authorList>
            <person name="Goeker M."/>
        </authorList>
    </citation>
    <scope>NUCLEOTIDE SEQUENCE [LARGE SCALE GENOMIC DNA]</scope>
    <source>
        <strain evidence="2 3">DSM 100734</strain>
    </source>
</reference>
<gene>
    <name evidence="2" type="ORF">HNQ72_003161</name>
</gene>
<feature type="region of interest" description="Disordered" evidence="1">
    <location>
        <begin position="1"/>
        <end position="20"/>
    </location>
</feature>
<evidence type="ECO:0000313" key="3">
    <source>
        <dbReference type="Proteomes" id="UP000547879"/>
    </source>
</evidence>
<name>A0A7W9Y7A2_9HYPH</name>
<evidence type="ECO:0000313" key="2">
    <source>
        <dbReference type="EMBL" id="MBB6163321.1"/>
    </source>
</evidence>